<dbReference type="RefSeq" id="XP_022142677.1">
    <property type="nucleotide sequence ID" value="XM_022286985.1"/>
</dbReference>
<feature type="domain" description="MULE transposase" evidence="2">
    <location>
        <begin position="234"/>
        <end position="328"/>
    </location>
</feature>
<dbReference type="Proteomes" id="UP000504603">
    <property type="component" value="Unplaced"/>
</dbReference>
<dbReference type="OrthoDB" id="1895122at2759"/>
<dbReference type="GeneID" id="111012733"/>
<name>A0A6J1CNJ2_MOMCH</name>
<evidence type="ECO:0000313" key="4">
    <source>
        <dbReference type="RefSeq" id="XP_022142677.1"/>
    </source>
</evidence>
<dbReference type="Pfam" id="PF10551">
    <property type="entry name" value="MULE"/>
    <property type="match status" value="1"/>
</dbReference>
<accession>A0A6J1CNJ2</accession>
<dbReference type="InterPro" id="IPR004332">
    <property type="entry name" value="Transposase_MuDR"/>
</dbReference>
<sequence length="475" mass="54820">MAEYPVDAVHEMANNRVTGQSEGDRLQAMVQSAGTDDVKEGDVFDSKKELVMKMHFFALRKNFQFRVKKSTPELYLLRCIDPTCTWRLRATKIRDCNLFKIKKYIAVHSKCNGAVMKQDHRQAKSWVVGHLVQSKFTDVSRTYRPKDIMQDIREEYGVNMSYDKAWRLSEEALRLIRGDPASSYVLLPAYGEAVKIMNAGTIFELELDDSKYFKYVFMAMGQSIRGFMCCIRPVLVIDGAHLKGKYGGVLLTASTADANNQIYPIAFAIVGSESVASWVWFMTQLKSVVHTVQNLVFISDRHAAICKAIDEVFPTEFHCFCIHHLKMNLLAKFKTPELEGLFFKAAKAFRESYFNENWVQLCAHPRVREYLEAIGKERWARCFQTKLRYSQMTTNIAESVNALFRHARKLPVTALLDHIRRVLQRWFYERRTLASSRQSTLSDYAEEMISEASDNARRHIVMNIDQFNFELVLVA</sequence>
<evidence type="ECO:0000259" key="2">
    <source>
        <dbReference type="Pfam" id="PF10551"/>
    </source>
</evidence>
<keyword evidence="3" id="KW-1185">Reference proteome</keyword>
<feature type="domain" description="Transposase MuDR plant" evidence="1">
    <location>
        <begin position="39"/>
        <end position="101"/>
    </location>
</feature>
<evidence type="ECO:0000259" key="1">
    <source>
        <dbReference type="Pfam" id="PF03108"/>
    </source>
</evidence>
<reference evidence="4" key="1">
    <citation type="submission" date="2025-08" db="UniProtKB">
        <authorList>
            <consortium name="RefSeq"/>
        </authorList>
    </citation>
    <scope>IDENTIFICATION</scope>
    <source>
        <strain evidence="4">OHB3-1</strain>
    </source>
</reference>
<dbReference type="PANTHER" id="PTHR31973">
    <property type="entry name" value="POLYPROTEIN, PUTATIVE-RELATED"/>
    <property type="match status" value="1"/>
</dbReference>
<dbReference type="PANTHER" id="PTHR31973:SF113">
    <property type="entry name" value="PROTEIN FAR1-RELATED SEQUENCE 5-LIKE"/>
    <property type="match status" value="1"/>
</dbReference>
<organism evidence="3 4">
    <name type="scientific">Momordica charantia</name>
    <name type="common">Bitter gourd</name>
    <name type="synonym">Balsam pear</name>
    <dbReference type="NCBI Taxonomy" id="3673"/>
    <lineage>
        <taxon>Eukaryota</taxon>
        <taxon>Viridiplantae</taxon>
        <taxon>Streptophyta</taxon>
        <taxon>Embryophyta</taxon>
        <taxon>Tracheophyta</taxon>
        <taxon>Spermatophyta</taxon>
        <taxon>Magnoliopsida</taxon>
        <taxon>eudicotyledons</taxon>
        <taxon>Gunneridae</taxon>
        <taxon>Pentapetalae</taxon>
        <taxon>rosids</taxon>
        <taxon>fabids</taxon>
        <taxon>Cucurbitales</taxon>
        <taxon>Cucurbitaceae</taxon>
        <taxon>Momordiceae</taxon>
        <taxon>Momordica</taxon>
    </lineage>
</organism>
<dbReference type="KEGG" id="mcha:111012733"/>
<dbReference type="AlphaFoldDB" id="A0A6J1CNJ2"/>
<evidence type="ECO:0000313" key="3">
    <source>
        <dbReference type="Proteomes" id="UP000504603"/>
    </source>
</evidence>
<dbReference type="InterPro" id="IPR018289">
    <property type="entry name" value="MULE_transposase_dom"/>
</dbReference>
<proteinExistence type="predicted"/>
<gene>
    <name evidence="4" type="primary">LOC111012733</name>
</gene>
<protein>
    <submittedName>
        <fullName evidence="4">Uncharacterized protein LOC111012733</fullName>
    </submittedName>
</protein>
<dbReference type="Pfam" id="PF03108">
    <property type="entry name" value="DBD_Tnp_Mut"/>
    <property type="match status" value="1"/>
</dbReference>